<evidence type="ECO:0000256" key="3">
    <source>
        <dbReference type="ARBA" id="ARBA00022576"/>
    </source>
</evidence>
<feature type="domain" description="Aminomethyltransferase C-terminal" evidence="8">
    <location>
        <begin position="296"/>
        <end position="372"/>
    </location>
</feature>
<comment type="catalytic activity">
    <reaction evidence="6">
        <text>N(6)-[(R)-S(8)-aminomethyldihydrolipoyl]-L-lysyl-[protein] + (6S)-5,6,7,8-tetrahydrofolate = N(6)-[(R)-dihydrolipoyl]-L-lysyl-[protein] + (6R)-5,10-methylene-5,6,7,8-tetrahydrofolate + NH4(+)</text>
        <dbReference type="Rhea" id="RHEA:16945"/>
        <dbReference type="Rhea" id="RHEA-COMP:10475"/>
        <dbReference type="Rhea" id="RHEA-COMP:10492"/>
        <dbReference type="ChEBI" id="CHEBI:15636"/>
        <dbReference type="ChEBI" id="CHEBI:28938"/>
        <dbReference type="ChEBI" id="CHEBI:57453"/>
        <dbReference type="ChEBI" id="CHEBI:83100"/>
        <dbReference type="ChEBI" id="CHEBI:83143"/>
        <dbReference type="EC" id="2.1.2.10"/>
    </reaction>
</comment>
<dbReference type="InterPro" id="IPR027266">
    <property type="entry name" value="TrmE/GcvT-like"/>
</dbReference>
<dbReference type="InterPro" id="IPR006223">
    <property type="entry name" value="GcvT"/>
</dbReference>
<proteinExistence type="inferred from homology"/>
<reference evidence="9" key="1">
    <citation type="journal article" date="2017" name="Appl. Environ. Microbiol.">
        <title>Molecular characterization of an Endozoicomonas-like organism causing infection in king scallop Pecten maximus L.</title>
        <authorList>
            <person name="Cano I."/>
            <person name="van Aerle R."/>
            <person name="Ross S."/>
            <person name="Verner-Jeffreys D.W."/>
            <person name="Paley R.K."/>
            <person name="Rimmer G."/>
            <person name="Ryder D."/>
            <person name="Hooper P."/>
            <person name="Stone D."/>
            <person name="Feist S.W."/>
        </authorList>
    </citation>
    <scope>NUCLEOTIDE SEQUENCE</scope>
</reference>
<feature type="domain" description="GCVT N-terminal" evidence="7">
    <location>
        <begin position="13"/>
        <end position="264"/>
    </location>
</feature>
<dbReference type="InterPro" id="IPR006222">
    <property type="entry name" value="GCVT_N"/>
</dbReference>
<dbReference type="GO" id="GO:0008168">
    <property type="term" value="F:methyltransferase activity"/>
    <property type="evidence" value="ECO:0007669"/>
    <property type="project" value="UniProtKB-KW"/>
</dbReference>
<evidence type="ECO:0000256" key="2">
    <source>
        <dbReference type="ARBA" id="ARBA00012616"/>
    </source>
</evidence>
<evidence type="ECO:0000256" key="5">
    <source>
        <dbReference type="ARBA" id="ARBA00031395"/>
    </source>
</evidence>
<dbReference type="Gene3D" id="3.30.70.1400">
    <property type="entry name" value="Aminomethyltransferase beta-barrel domains"/>
    <property type="match status" value="1"/>
</dbReference>
<evidence type="ECO:0000259" key="7">
    <source>
        <dbReference type="Pfam" id="PF01571"/>
    </source>
</evidence>
<evidence type="ECO:0000256" key="6">
    <source>
        <dbReference type="ARBA" id="ARBA00047665"/>
    </source>
</evidence>
<dbReference type="NCBIfam" id="NF010093">
    <property type="entry name" value="PRK13579.1"/>
    <property type="match status" value="1"/>
</dbReference>
<dbReference type="EC" id="2.1.2.10" evidence="2"/>
<evidence type="ECO:0000256" key="4">
    <source>
        <dbReference type="ARBA" id="ARBA00022679"/>
    </source>
</evidence>
<gene>
    <name evidence="9" type="primary">gcvT</name>
    <name evidence="9" type="ORF">CI610_03039</name>
</gene>
<dbReference type="EMBL" id="NSIT01000288">
    <property type="protein sequence ID" value="PJE78030.1"/>
    <property type="molecule type" value="Genomic_DNA"/>
</dbReference>
<dbReference type="SUPFAM" id="SSF101790">
    <property type="entry name" value="Aminomethyltransferase beta-barrel domain"/>
    <property type="match status" value="1"/>
</dbReference>
<keyword evidence="9" id="KW-0489">Methyltransferase</keyword>
<name>A0A2H9T468_9ZZZZ</name>
<dbReference type="Pfam" id="PF08669">
    <property type="entry name" value="GCV_T_C"/>
    <property type="match status" value="1"/>
</dbReference>
<evidence type="ECO:0000259" key="8">
    <source>
        <dbReference type="Pfam" id="PF08669"/>
    </source>
</evidence>
<evidence type="ECO:0000313" key="9">
    <source>
        <dbReference type="EMBL" id="PJE78030.1"/>
    </source>
</evidence>
<dbReference type="GO" id="GO:0004047">
    <property type="term" value="F:aminomethyltransferase activity"/>
    <property type="evidence" value="ECO:0007669"/>
    <property type="project" value="UniProtKB-EC"/>
</dbReference>
<dbReference type="GO" id="GO:0005960">
    <property type="term" value="C:glycine cleavage complex"/>
    <property type="evidence" value="ECO:0007669"/>
    <property type="project" value="InterPro"/>
</dbReference>
<accession>A0A2H9T468</accession>
<dbReference type="Gene3D" id="4.10.1250.10">
    <property type="entry name" value="Aminomethyltransferase fragment"/>
    <property type="match status" value="1"/>
</dbReference>
<keyword evidence="4 9" id="KW-0808">Transferase</keyword>
<dbReference type="InterPro" id="IPR013977">
    <property type="entry name" value="GcvT_C"/>
</dbReference>
<protein>
    <recommendedName>
        <fullName evidence="2">aminomethyltransferase</fullName>
        <ecNumber evidence="2">2.1.2.10</ecNumber>
    </recommendedName>
    <alternativeName>
        <fullName evidence="5">Glycine cleavage system T protein</fullName>
    </alternativeName>
</protein>
<dbReference type="SUPFAM" id="SSF103025">
    <property type="entry name" value="Folate-binding domain"/>
    <property type="match status" value="1"/>
</dbReference>
<dbReference type="InterPro" id="IPR029043">
    <property type="entry name" value="GcvT/YgfZ_C"/>
</dbReference>
<dbReference type="Pfam" id="PF01571">
    <property type="entry name" value="GCV_T"/>
    <property type="match status" value="1"/>
</dbReference>
<keyword evidence="3" id="KW-0032">Aminotransferase</keyword>
<dbReference type="GO" id="GO:0006546">
    <property type="term" value="P:glycine catabolic process"/>
    <property type="evidence" value="ECO:0007669"/>
    <property type="project" value="InterPro"/>
</dbReference>
<comment type="caution">
    <text evidence="9">The sequence shown here is derived from an EMBL/GenBank/DDBJ whole genome shotgun (WGS) entry which is preliminary data.</text>
</comment>
<organism evidence="9">
    <name type="scientific">invertebrate metagenome</name>
    <dbReference type="NCBI Taxonomy" id="1711999"/>
    <lineage>
        <taxon>unclassified sequences</taxon>
        <taxon>metagenomes</taxon>
        <taxon>organismal metagenomes</taxon>
    </lineage>
</organism>
<dbReference type="PANTHER" id="PTHR43757">
    <property type="entry name" value="AMINOMETHYLTRANSFERASE"/>
    <property type="match status" value="1"/>
</dbReference>
<dbReference type="AlphaFoldDB" id="A0A2H9T468"/>
<dbReference type="GO" id="GO:0032259">
    <property type="term" value="P:methylation"/>
    <property type="evidence" value="ECO:0007669"/>
    <property type="project" value="UniProtKB-KW"/>
</dbReference>
<dbReference type="NCBIfam" id="NF001567">
    <property type="entry name" value="PRK00389.1"/>
    <property type="match status" value="1"/>
</dbReference>
<dbReference type="NCBIfam" id="TIGR00528">
    <property type="entry name" value="gcvT"/>
    <property type="match status" value="1"/>
</dbReference>
<dbReference type="Gene3D" id="2.40.30.110">
    <property type="entry name" value="Aminomethyltransferase beta-barrel domains"/>
    <property type="match status" value="1"/>
</dbReference>
<dbReference type="Gene3D" id="3.30.1360.120">
    <property type="entry name" value="Probable tRNA modification gtpase trme, domain 1"/>
    <property type="match status" value="1"/>
</dbReference>
<dbReference type="GO" id="GO:0008483">
    <property type="term" value="F:transaminase activity"/>
    <property type="evidence" value="ECO:0007669"/>
    <property type="project" value="UniProtKB-KW"/>
</dbReference>
<dbReference type="PIRSF" id="PIRSF006487">
    <property type="entry name" value="GcvT"/>
    <property type="match status" value="1"/>
</dbReference>
<evidence type="ECO:0000256" key="1">
    <source>
        <dbReference type="ARBA" id="ARBA00008609"/>
    </source>
</evidence>
<sequence>MCTQPELLQQTPLYSLHLQLNATMSSFAGYDMPIRYPEGIKQEHLHTRSSASLFDVSHMGQCTIRGNLASEALEALMPQDIIGLKPGRQRYGLLTNEKGGIQDDLMITRFSGEEDKLLLVVNAACKQQDFSHIQAHLPASVTMDIIEDRALIALQGPKAAQCLERLEPDVASMIFMDMRVLELTGAACFVSRSGYTGEDGFEISVPNSHAKQLVEALLDMTEVKMAGLGARDSLRLEAGLCLYGNDISQTTTPVEASLSWSINKARKTGQIRAGGFPGSRIILEQLNGSFLKQKRIGLRGATRTPVRQGTLLFNQQRENIGTVTSGTFSPSLSMPVAMGYIKPEYADINTLVFADVRGKLVPLTVLSMPFVKANYYRG</sequence>
<comment type="similarity">
    <text evidence="1">Belongs to the GcvT family.</text>
</comment>
<dbReference type="InterPro" id="IPR028896">
    <property type="entry name" value="GcvT/YgfZ/DmdA"/>
</dbReference>
<dbReference type="FunFam" id="3.30.70.1400:FF:000001">
    <property type="entry name" value="Aminomethyltransferase"/>
    <property type="match status" value="1"/>
</dbReference>
<dbReference type="PANTHER" id="PTHR43757:SF2">
    <property type="entry name" value="AMINOMETHYLTRANSFERASE, MITOCHONDRIAL"/>
    <property type="match status" value="1"/>
</dbReference>